<feature type="transmembrane region" description="Helical" evidence="1">
    <location>
        <begin position="174"/>
        <end position="196"/>
    </location>
</feature>
<feature type="transmembrane region" description="Helical" evidence="1">
    <location>
        <begin position="99"/>
        <end position="123"/>
    </location>
</feature>
<evidence type="ECO:0000256" key="1">
    <source>
        <dbReference type="SAM" id="Phobius"/>
    </source>
</evidence>
<feature type="transmembrane region" description="Helical" evidence="1">
    <location>
        <begin position="135"/>
        <end position="154"/>
    </location>
</feature>
<keyword evidence="1" id="KW-0472">Membrane</keyword>
<proteinExistence type="predicted"/>
<name>A0A024GP70_9STRA</name>
<reference evidence="2 3" key="1">
    <citation type="submission" date="2012-05" db="EMBL/GenBank/DDBJ databases">
        <title>Recombination and specialization in a pathogen metapopulation.</title>
        <authorList>
            <person name="Gardiner A."/>
            <person name="Kemen E."/>
            <person name="Schultz-Larsen T."/>
            <person name="MacLean D."/>
            <person name="Van Oosterhout C."/>
            <person name="Jones J.D.G."/>
        </authorList>
    </citation>
    <scope>NUCLEOTIDE SEQUENCE [LARGE SCALE GENOMIC DNA]</scope>
    <source>
        <strain evidence="2 3">Ac Nc2</strain>
    </source>
</reference>
<feature type="transmembrane region" description="Helical" evidence="1">
    <location>
        <begin position="70"/>
        <end position="87"/>
    </location>
</feature>
<dbReference type="EMBL" id="CAIX01000242">
    <property type="protein sequence ID" value="CCI48687.1"/>
    <property type="molecule type" value="Genomic_DNA"/>
</dbReference>
<keyword evidence="1" id="KW-1133">Transmembrane helix</keyword>
<evidence type="ECO:0000313" key="2">
    <source>
        <dbReference type="EMBL" id="CCI48687.1"/>
    </source>
</evidence>
<feature type="transmembrane region" description="Helical" evidence="1">
    <location>
        <begin position="253"/>
        <end position="275"/>
    </location>
</feature>
<keyword evidence="3" id="KW-1185">Reference proteome</keyword>
<evidence type="ECO:0008006" key="4">
    <source>
        <dbReference type="Google" id="ProtNLM"/>
    </source>
</evidence>
<accession>A0A024GP70</accession>
<gene>
    <name evidence="2" type="ORF">BN9_098750</name>
</gene>
<dbReference type="AlphaFoldDB" id="A0A024GP70"/>
<organism evidence="2 3">
    <name type="scientific">Albugo candida</name>
    <dbReference type="NCBI Taxonomy" id="65357"/>
    <lineage>
        <taxon>Eukaryota</taxon>
        <taxon>Sar</taxon>
        <taxon>Stramenopiles</taxon>
        <taxon>Oomycota</taxon>
        <taxon>Peronosporomycetes</taxon>
        <taxon>Albuginales</taxon>
        <taxon>Albuginaceae</taxon>
        <taxon>Albugo</taxon>
    </lineage>
</organism>
<comment type="caution">
    <text evidence="2">The sequence shown here is derived from an EMBL/GenBank/DDBJ whole genome shotgun (WGS) entry which is preliminary data.</text>
</comment>
<dbReference type="Proteomes" id="UP000053237">
    <property type="component" value="Unassembled WGS sequence"/>
</dbReference>
<evidence type="ECO:0000313" key="3">
    <source>
        <dbReference type="Proteomes" id="UP000053237"/>
    </source>
</evidence>
<dbReference type="InParanoid" id="A0A024GP70"/>
<keyword evidence="1" id="KW-0812">Transmembrane</keyword>
<dbReference type="OrthoDB" id="165760at2759"/>
<protein>
    <recommendedName>
        <fullName evidence="4">THH1/TOM1/TOM3 domain-containing protein</fullName>
    </recommendedName>
</protein>
<feature type="transmembrane region" description="Helical" evidence="1">
    <location>
        <begin position="39"/>
        <end position="58"/>
    </location>
</feature>
<sequence length="343" mass="38798">MSTNITTVTDVTCDFGLIGPECSRPYSSFNTFNYHTARWTYFTIGLIGILNAGFRYIDAVRKKSIQNEKNAYLATAFCSATLLGRAIDPNSFGTMIPRIGNFLLAELCTASIYSVLVDALFYWRSLILQSVQEKWRVLVVKQVLVLIIWIYYVGSDVIVLDTKGFYRIPKVYRYVLDSLLTTVVLIFICIYGWQILQRVYEMDKIEHLGIDLTPVNSSALGRDPIVTIESNRSSMEKNPAQTPYGRFQKIKRVFYVIITCSVLTITLQVFATVTLPEGNADYNYVVCSTNGATCKNLKANIPPLHVLQFIGILGIQWGYLRLQSLTDLLDKTFTITQDKIFVG</sequence>